<name>A0A1X9YTL5_9BACT</name>
<evidence type="ECO:0000256" key="1">
    <source>
        <dbReference type="SAM" id="SignalP"/>
    </source>
</evidence>
<evidence type="ECO:0000313" key="3">
    <source>
        <dbReference type="Proteomes" id="UP000266292"/>
    </source>
</evidence>
<organism evidence="2 3">
    <name type="scientific">Pontibacter actiniarum</name>
    <dbReference type="NCBI Taxonomy" id="323450"/>
    <lineage>
        <taxon>Bacteria</taxon>
        <taxon>Pseudomonadati</taxon>
        <taxon>Bacteroidota</taxon>
        <taxon>Cytophagia</taxon>
        <taxon>Cytophagales</taxon>
        <taxon>Hymenobacteraceae</taxon>
        <taxon>Pontibacter</taxon>
    </lineage>
</organism>
<dbReference type="STRING" id="709015.GCA_000472485_02544"/>
<keyword evidence="3" id="KW-1185">Reference proteome</keyword>
<feature type="signal peptide" evidence="1">
    <location>
        <begin position="1"/>
        <end position="22"/>
    </location>
</feature>
<evidence type="ECO:0008006" key="4">
    <source>
        <dbReference type="Google" id="ProtNLM"/>
    </source>
</evidence>
<dbReference type="RefSeq" id="WP_025607636.1">
    <property type="nucleotide sequence ID" value="NZ_CP021235.1"/>
</dbReference>
<keyword evidence="1" id="KW-0732">Signal</keyword>
<dbReference type="InterPro" id="IPR025245">
    <property type="entry name" value="DUF4197"/>
</dbReference>
<gene>
    <name evidence="2" type="ORF">CA264_12560</name>
</gene>
<dbReference type="Pfam" id="PF13852">
    <property type="entry name" value="DUF4197"/>
    <property type="match status" value="1"/>
</dbReference>
<proteinExistence type="predicted"/>
<accession>A0A1X9YTL5</accession>
<dbReference type="Proteomes" id="UP000266292">
    <property type="component" value="Chromosome"/>
</dbReference>
<sequence length="243" mass="26758">MKKLLYTSFIAVALGTAACTVADVQRTMDSVRAAGANGALTQPEVAAGLKQALEVGINNGASKASQTNGYFGNPLIKIPFPEDVQRVENTLRQVGLGNEVDKFILTLNRGAEDAAKSAVPIFVNAIKQMTIQDAWAILRGEDDAATNYLKRTTSEQLYSAFNPIMVKSLEKTNATRYYTDVVNQYNKIPLVQKVNPDLDDYATQKAIDGLFLLVAQEEEKIRENPLARTTELLRRVFSQQNRS</sequence>
<protein>
    <recommendedName>
        <fullName evidence="4">DUF4197 domain-containing protein</fullName>
    </recommendedName>
</protein>
<reference evidence="3" key="1">
    <citation type="submission" date="2017-05" db="EMBL/GenBank/DDBJ databases">
        <authorList>
            <person name="Ray J."/>
            <person name="Price M."/>
            <person name="Deutschbauer A."/>
        </authorList>
    </citation>
    <scope>NUCLEOTIDE SEQUENCE [LARGE SCALE GENOMIC DNA]</scope>
    <source>
        <strain evidence="3">DSM 19842</strain>
    </source>
</reference>
<feature type="chain" id="PRO_5010996403" description="DUF4197 domain-containing protein" evidence="1">
    <location>
        <begin position="23"/>
        <end position="243"/>
    </location>
</feature>
<dbReference type="KEGG" id="pact:CA264_12560"/>
<dbReference type="EMBL" id="CP021235">
    <property type="protein sequence ID" value="ARS36198.1"/>
    <property type="molecule type" value="Genomic_DNA"/>
</dbReference>
<dbReference type="PROSITE" id="PS51257">
    <property type="entry name" value="PROKAR_LIPOPROTEIN"/>
    <property type="match status" value="1"/>
</dbReference>
<dbReference type="AlphaFoldDB" id="A0A1X9YTL5"/>
<dbReference type="OrthoDB" id="5292580at2"/>
<evidence type="ECO:0000313" key="2">
    <source>
        <dbReference type="EMBL" id="ARS36198.1"/>
    </source>
</evidence>